<evidence type="ECO:0000256" key="2">
    <source>
        <dbReference type="ARBA" id="ARBA00022670"/>
    </source>
</evidence>
<dbReference type="Pfam" id="PF17820">
    <property type="entry name" value="PDZ_6"/>
    <property type="match status" value="1"/>
</dbReference>
<evidence type="ECO:0000256" key="1">
    <source>
        <dbReference type="ARBA" id="ARBA00010541"/>
    </source>
</evidence>
<dbReference type="Pfam" id="PF00595">
    <property type="entry name" value="PDZ"/>
    <property type="match status" value="1"/>
</dbReference>
<dbReference type="InterPro" id="IPR009003">
    <property type="entry name" value="Peptidase_S1_PA"/>
</dbReference>
<reference evidence="5" key="1">
    <citation type="journal article" date="2020" name="mSystems">
        <title>Genome- and Community-Level Interaction Insights into Carbon Utilization and Element Cycling Functions of Hydrothermarchaeota in Hydrothermal Sediment.</title>
        <authorList>
            <person name="Zhou Z."/>
            <person name="Liu Y."/>
            <person name="Xu W."/>
            <person name="Pan J."/>
            <person name="Luo Z.H."/>
            <person name="Li M."/>
        </authorList>
    </citation>
    <scope>NUCLEOTIDE SEQUENCE [LARGE SCALE GENOMIC DNA]</scope>
    <source>
        <strain evidence="5">HyVt-527</strain>
    </source>
</reference>
<dbReference type="AlphaFoldDB" id="A0A7V5PP75"/>
<name>A0A7V5PP75_CALAY</name>
<evidence type="ECO:0000313" key="5">
    <source>
        <dbReference type="EMBL" id="HHJ52713.1"/>
    </source>
</evidence>
<feature type="domain" description="PDZ" evidence="4">
    <location>
        <begin position="360"/>
        <end position="437"/>
    </location>
</feature>
<dbReference type="InterPro" id="IPR001478">
    <property type="entry name" value="PDZ"/>
</dbReference>
<evidence type="ECO:0000256" key="3">
    <source>
        <dbReference type="ARBA" id="ARBA00022801"/>
    </source>
</evidence>
<dbReference type="Gene3D" id="2.40.10.120">
    <property type="match status" value="1"/>
</dbReference>
<comment type="caution">
    <text evidence="5">The sequence shown here is derived from an EMBL/GenBank/DDBJ whole genome shotgun (WGS) entry which is preliminary data.</text>
</comment>
<keyword evidence="2" id="KW-0645">Protease</keyword>
<protein>
    <submittedName>
        <fullName evidence="5">PDZ domain-containing protein</fullName>
    </submittedName>
</protein>
<dbReference type="PANTHER" id="PTHR22939">
    <property type="entry name" value="SERINE PROTEASE FAMILY S1C HTRA-RELATED"/>
    <property type="match status" value="1"/>
</dbReference>
<organism evidence="5">
    <name type="scientific">Caldithrix abyssi</name>
    <dbReference type="NCBI Taxonomy" id="187145"/>
    <lineage>
        <taxon>Bacteria</taxon>
        <taxon>Pseudomonadati</taxon>
        <taxon>Calditrichota</taxon>
        <taxon>Calditrichia</taxon>
        <taxon>Calditrichales</taxon>
        <taxon>Calditrichaceae</taxon>
        <taxon>Caldithrix</taxon>
    </lineage>
</organism>
<dbReference type="GO" id="GO:0006508">
    <property type="term" value="P:proteolysis"/>
    <property type="evidence" value="ECO:0007669"/>
    <property type="project" value="UniProtKB-KW"/>
</dbReference>
<dbReference type="Pfam" id="PF13365">
    <property type="entry name" value="Trypsin_2"/>
    <property type="match status" value="1"/>
</dbReference>
<sequence>MMTRRIVWLVLSLIFYLPGFAADGRTAYRPYADRVVVIEYYEVASTFHSIQNKERTKKFLTGVVVGDSGLVMTSASIFKARLEMGGGPAAFHGAQKPTDIRVRLADGSYVPATFVGKDDDLGLAFVRMKSGTNVKPVHFSDTGALIRGQRIWTLHRLPESFDFELVVSEKIINTVLKEENARYLCEANPLVTHPFGLALDAGGRPVGVVNSAPSANGMGALFTRTSRYIYWVVTPFKEFKQLIAHPPVYRQKQTTRKHWLGVYMQPFTAEMAGYFGADSVQGVLINTILEGSPAQKAGLKIGDVVTAVNGIPVPARTDNGLQLFRKLIRQARQEQVTLTVFRNHKIVTMRVTLGEIPFSQFLAEETSDALLGFSVKELTRDIILAKHLEYDTEGVWVSRVERAGWADLAGLQIGDLILAVNEVKINSLDDMRQVFKSINEKQPEYVALFIKRGAETRFLFIRTDYSQS</sequence>
<comment type="similarity">
    <text evidence="1">Belongs to the peptidase S1C family.</text>
</comment>
<dbReference type="InterPro" id="IPR036034">
    <property type="entry name" value="PDZ_sf"/>
</dbReference>
<dbReference type="PRINTS" id="PR00834">
    <property type="entry name" value="PROTEASES2C"/>
</dbReference>
<evidence type="ECO:0000259" key="4">
    <source>
        <dbReference type="PROSITE" id="PS50106"/>
    </source>
</evidence>
<dbReference type="PANTHER" id="PTHR22939:SF129">
    <property type="entry name" value="SERINE PROTEASE HTRA2, MITOCHONDRIAL"/>
    <property type="match status" value="1"/>
</dbReference>
<dbReference type="InterPro" id="IPR041489">
    <property type="entry name" value="PDZ_6"/>
</dbReference>
<dbReference type="SMART" id="SM00228">
    <property type="entry name" value="PDZ"/>
    <property type="match status" value="2"/>
</dbReference>
<proteinExistence type="inferred from homology"/>
<dbReference type="GO" id="GO:0004252">
    <property type="term" value="F:serine-type endopeptidase activity"/>
    <property type="evidence" value="ECO:0007669"/>
    <property type="project" value="InterPro"/>
</dbReference>
<dbReference type="EMBL" id="DROD01000406">
    <property type="protein sequence ID" value="HHJ52713.1"/>
    <property type="molecule type" value="Genomic_DNA"/>
</dbReference>
<dbReference type="Gene3D" id="2.30.42.10">
    <property type="match status" value="2"/>
</dbReference>
<dbReference type="InterPro" id="IPR001940">
    <property type="entry name" value="Peptidase_S1C"/>
</dbReference>
<dbReference type="SUPFAM" id="SSF50156">
    <property type="entry name" value="PDZ domain-like"/>
    <property type="match status" value="2"/>
</dbReference>
<dbReference type="PROSITE" id="PS50106">
    <property type="entry name" value="PDZ"/>
    <property type="match status" value="2"/>
</dbReference>
<dbReference type="Proteomes" id="UP000886124">
    <property type="component" value="Unassembled WGS sequence"/>
</dbReference>
<gene>
    <name evidence="5" type="ORF">ENJ89_05920</name>
</gene>
<keyword evidence="3" id="KW-0378">Hydrolase</keyword>
<accession>A0A7V5PP75</accession>
<feature type="domain" description="PDZ" evidence="4">
    <location>
        <begin position="247"/>
        <end position="355"/>
    </location>
</feature>
<dbReference type="SUPFAM" id="SSF50494">
    <property type="entry name" value="Trypsin-like serine proteases"/>
    <property type="match status" value="1"/>
</dbReference>